<name>A0A5B2TMA4_9PROT</name>
<proteinExistence type="inferred from homology"/>
<dbReference type="InterPro" id="IPR011057">
    <property type="entry name" value="Mss4-like_sf"/>
</dbReference>
<evidence type="ECO:0000256" key="4">
    <source>
        <dbReference type="ARBA" id="ARBA00023239"/>
    </source>
</evidence>
<dbReference type="Gene3D" id="3.90.1590.10">
    <property type="entry name" value="glutathione-dependent formaldehyde- activating enzyme (gfa)"/>
    <property type="match status" value="1"/>
</dbReference>
<accession>A0A5B2TMA4</accession>
<dbReference type="AlphaFoldDB" id="A0A5B2TMA4"/>
<reference evidence="6 7" key="1">
    <citation type="journal article" date="2015" name="Int. J. Syst. Evol. Microbiol.">
        <title>Roseomonas oryzae sp. nov., isolated from paddy rhizosphere soil.</title>
        <authorList>
            <person name="Ramaprasad E.V."/>
            <person name="Sasikala Ch."/>
            <person name="Ramana Ch.V."/>
        </authorList>
    </citation>
    <scope>NUCLEOTIDE SEQUENCE [LARGE SCALE GENOMIC DNA]</scope>
    <source>
        <strain evidence="6 7">KCTC 42542</strain>
    </source>
</reference>
<dbReference type="PANTHER" id="PTHR33337">
    <property type="entry name" value="GFA DOMAIN-CONTAINING PROTEIN"/>
    <property type="match status" value="1"/>
</dbReference>
<keyword evidence="7" id="KW-1185">Reference proteome</keyword>
<evidence type="ECO:0000313" key="6">
    <source>
        <dbReference type="EMBL" id="KAA2215314.1"/>
    </source>
</evidence>
<comment type="caution">
    <text evidence="6">The sequence shown here is derived from an EMBL/GenBank/DDBJ whole genome shotgun (WGS) entry which is preliminary data.</text>
</comment>
<dbReference type="PANTHER" id="PTHR33337:SF40">
    <property type="entry name" value="CENP-V_GFA DOMAIN-CONTAINING PROTEIN-RELATED"/>
    <property type="match status" value="1"/>
</dbReference>
<protein>
    <submittedName>
        <fullName evidence="6">GFA family protein</fullName>
    </submittedName>
</protein>
<evidence type="ECO:0000259" key="5">
    <source>
        <dbReference type="PROSITE" id="PS51891"/>
    </source>
</evidence>
<gene>
    <name evidence="6" type="ORF">F0Q34_04085</name>
</gene>
<dbReference type="InterPro" id="IPR006913">
    <property type="entry name" value="CENP-V/GFA"/>
</dbReference>
<evidence type="ECO:0000313" key="7">
    <source>
        <dbReference type="Proteomes" id="UP000322110"/>
    </source>
</evidence>
<evidence type="ECO:0000256" key="3">
    <source>
        <dbReference type="ARBA" id="ARBA00022833"/>
    </source>
</evidence>
<dbReference type="Pfam" id="PF04828">
    <property type="entry name" value="GFA"/>
    <property type="match status" value="1"/>
</dbReference>
<keyword evidence="4" id="KW-0456">Lyase</keyword>
<dbReference type="PROSITE" id="PS51891">
    <property type="entry name" value="CENP_V_GFA"/>
    <property type="match status" value="1"/>
</dbReference>
<keyword evidence="2" id="KW-0479">Metal-binding</keyword>
<evidence type="ECO:0000256" key="2">
    <source>
        <dbReference type="ARBA" id="ARBA00022723"/>
    </source>
</evidence>
<dbReference type="GO" id="GO:0016846">
    <property type="term" value="F:carbon-sulfur lyase activity"/>
    <property type="evidence" value="ECO:0007669"/>
    <property type="project" value="InterPro"/>
</dbReference>
<comment type="similarity">
    <text evidence="1">Belongs to the Gfa family.</text>
</comment>
<dbReference type="OrthoDB" id="9807246at2"/>
<sequence length="131" mass="14347">MLTGGCHCGQLRYEAEGEPFHATWCHCTDCRRSSGAPAMAWFSILASGFRVVAGRLRCHSSSERAQRGFCPDCGTSVTYHGKDLPEVDIATATLDDPSLVPPEDHVFFGSRVAWMVPADNLPVHRRDRGKG</sequence>
<dbReference type="SUPFAM" id="SSF51316">
    <property type="entry name" value="Mss4-like"/>
    <property type="match status" value="1"/>
</dbReference>
<evidence type="ECO:0000256" key="1">
    <source>
        <dbReference type="ARBA" id="ARBA00005495"/>
    </source>
</evidence>
<feature type="domain" description="CENP-V/GFA" evidence="5">
    <location>
        <begin position="2"/>
        <end position="104"/>
    </location>
</feature>
<organism evidence="6 7">
    <name type="scientific">Teichococcus oryzae</name>
    <dbReference type="NCBI Taxonomy" id="1608942"/>
    <lineage>
        <taxon>Bacteria</taxon>
        <taxon>Pseudomonadati</taxon>
        <taxon>Pseudomonadota</taxon>
        <taxon>Alphaproteobacteria</taxon>
        <taxon>Acetobacterales</taxon>
        <taxon>Roseomonadaceae</taxon>
        <taxon>Roseomonas</taxon>
    </lineage>
</organism>
<dbReference type="Proteomes" id="UP000322110">
    <property type="component" value="Unassembled WGS sequence"/>
</dbReference>
<dbReference type="EMBL" id="VUKA01000001">
    <property type="protein sequence ID" value="KAA2215314.1"/>
    <property type="molecule type" value="Genomic_DNA"/>
</dbReference>
<keyword evidence="3" id="KW-0862">Zinc</keyword>
<dbReference type="GO" id="GO:0046872">
    <property type="term" value="F:metal ion binding"/>
    <property type="evidence" value="ECO:0007669"/>
    <property type="project" value="UniProtKB-KW"/>
</dbReference>